<sequence length="76" mass="8117">GESRLTHSEDTLFDVTATGGANIINVQEAATPLTLPNLAIGDYLGLWWGRLGSDALDTMDATVDFVGLLFTYTANQ</sequence>
<comment type="caution">
    <text evidence="1">The sequence shown here is derived from an EMBL/GenBank/DDBJ whole genome shotgun (WGS) entry which is preliminary data.</text>
</comment>
<accession>X1GEL4</accession>
<name>X1GEL4_9ZZZZ</name>
<organism evidence="1">
    <name type="scientific">marine sediment metagenome</name>
    <dbReference type="NCBI Taxonomy" id="412755"/>
    <lineage>
        <taxon>unclassified sequences</taxon>
        <taxon>metagenomes</taxon>
        <taxon>ecological metagenomes</taxon>
    </lineage>
</organism>
<feature type="non-terminal residue" evidence="1">
    <location>
        <position position="1"/>
    </location>
</feature>
<evidence type="ECO:0000313" key="1">
    <source>
        <dbReference type="EMBL" id="GAH43270.1"/>
    </source>
</evidence>
<proteinExistence type="predicted"/>
<gene>
    <name evidence="1" type="ORF">S03H2_19054</name>
</gene>
<protein>
    <submittedName>
        <fullName evidence="1">Uncharacterized protein</fullName>
    </submittedName>
</protein>
<dbReference type="EMBL" id="BARU01009929">
    <property type="protein sequence ID" value="GAH43270.1"/>
    <property type="molecule type" value="Genomic_DNA"/>
</dbReference>
<reference evidence="1" key="1">
    <citation type="journal article" date="2014" name="Front. Microbiol.">
        <title>High frequency of phylogenetically diverse reductive dehalogenase-homologous genes in deep subseafloor sedimentary metagenomes.</title>
        <authorList>
            <person name="Kawai M."/>
            <person name="Futagami T."/>
            <person name="Toyoda A."/>
            <person name="Takaki Y."/>
            <person name="Nishi S."/>
            <person name="Hori S."/>
            <person name="Arai W."/>
            <person name="Tsubouchi T."/>
            <person name="Morono Y."/>
            <person name="Uchiyama I."/>
            <person name="Ito T."/>
            <person name="Fujiyama A."/>
            <person name="Inagaki F."/>
            <person name="Takami H."/>
        </authorList>
    </citation>
    <scope>NUCLEOTIDE SEQUENCE</scope>
    <source>
        <strain evidence="1">Expedition CK06-06</strain>
    </source>
</reference>
<dbReference type="AlphaFoldDB" id="X1GEL4"/>